<dbReference type="EMBL" id="JBHUMM010000001">
    <property type="protein sequence ID" value="MFD2670041.1"/>
    <property type="molecule type" value="Genomic_DNA"/>
</dbReference>
<protein>
    <submittedName>
        <fullName evidence="1">YlzJ-like family protein</fullName>
    </submittedName>
</protein>
<evidence type="ECO:0000313" key="1">
    <source>
        <dbReference type="EMBL" id="MFD2670041.1"/>
    </source>
</evidence>
<proteinExistence type="predicted"/>
<accession>A0ABW5R5L5</accession>
<dbReference type="Proteomes" id="UP001597497">
    <property type="component" value="Unassembled WGS sequence"/>
</dbReference>
<reference evidence="2" key="1">
    <citation type="journal article" date="2019" name="Int. J. Syst. Evol. Microbiol.">
        <title>The Global Catalogue of Microorganisms (GCM) 10K type strain sequencing project: providing services to taxonomists for standard genome sequencing and annotation.</title>
        <authorList>
            <consortium name="The Broad Institute Genomics Platform"/>
            <consortium name="The Broad Institute Genome Sequencing Center for Infectious Disease"/>
            <person name="Wu L."/>
            <person name="Ma J."/>
        </authorList>
    </citation>
    <scope>NUCLEOTIDE SEQUENCE [LARGE SCALE GENOMIC DNA]</scope>
    <source>
        <strain evidence="2">KCTC 33676</strain>
    </source>
</reference>
<dbReference type="RefSeq" id="WP_379927389.1">
    <property type="nucleotide sequence ID" value="NZ_JBHUMM010000001.1"/>
</dbReference>
<sequence length="76" mass="8653">MILYTPVPLEQIWEGMDEQTEHFQEIEVEGITMQVQAVDARTATIVRIISSDPAHYMHPKLQPGCQVSYRPALAQD</sequence>
<evidence type="ECO:0000313" key="2">
    <source>
        <dbReference type="Proteomes" id="UP001597497"/>
    </source>
</evidence>
<dbReference type="InterPro" id="IPR025619">
    <property type="entry name" value="YlzJ"/>
</dbReference>
<organism evidence="1 2">
    <name type="scientific">Marinicrinis sediminis</name>
    <dbReference type="NCBI Taxonomy" id="1652465"/>
    <lineage>
        <taxon>Bacteria</taxon>
        <taxon>Bacillati</taxon>
        <taxon>Bacillota</taxon>
        <taxon>Bacilli</taxon>
        <taxon>Bacillales</taxon>
        <taxon>Paenibacillaceae</taxon>
    </lineage>
</organism>
<comment type="caution">
    <text evidence="1">The sequence shown here is derived from an EMBL/GenBank/DDBJ whole genome shotgun (WGS) entry which is preliminary data.</text>
</comment>
<dbReference type="Pfam" id="PF14035">
    <property type="entry name" value="YlzJ"/>
    <property type="match status" value="1"/>
</dbReference>
<gene>
    <name evidence="1" type="ORF">ACFSUC_00290</name>
</gene>
<keyword evidence="2" id="KW-1185">Reference proteome</keyword>
<name>A0ABW5R5L5_9BACL</name>